<evidence type="ECO:0000313" key="3">
    <source>
        <dbReference type="Proteomes" id="UP000023152"/>
    </source>
</evidence>
<dbReference type="AlphaFoldDB" id="X6LN36"/>
<name>X6LN36_RETFI</name>
<keyword evidence="3" id="KW-1185">Reference proteome</keyword>
<protein>
    <submittedName>
        <fullName evidence="2">Uncharacterized protein</fullName>
    </submittedName>
</protein>
<organism evidence="2 3">
    <name type="scientific">Reticulomyxa filosa</name>
    <dbReference type="NCBI Taxonomy" id="46433"/>
    <lineage>
        <taxon>Eukaryota</taxon>
        <taxon>Sar</taxon>
        <taxon>Rhizaria</taxon>
        <taxon>Retaria</taxon>
        <taxon>Foraminifera</taxon>
        <taxon>Monothalamids</taxon>
        <taxon>Reticulomyxidae</taxon>
        <taxon>Reticulomyxa</taxon>
    </lineage>
</organism>
<keyword evidence="1" id="KW-1133">Transmembrane helix</keyword>
<keyword evidence="1" id="KW-0472">Membrane</keyword>
<reference evidence="2 3" key="1">
    <citation type="journal article" date="2013" name="Curr. Biol.">
        <title>The Genome of the Foraminiferan Reticulomyxa filosa.</title>
        <authorList>
            <person name="Glockner G."/>
            <person name="Hulsmann N."/>
            <person name="Schleicher M."/>
            <person name="Noegel A.A."/>
            <person name="Eichinger L."/>
            <person name="Gallinger C."/>
            <person name="Pawlowski J."/>
            <person name="Sierra R."/>
            <person name="Euteneuer U."/>
            <person name="Pillet L."/>
            <person name="Moustafa A."/>
            <person name="Platzer M."/>
            <person name="Groth M."/>
            <person name="Szafranski K."/>
            <person name="Schliwa M."/>
        </authorList>
    </citation>
    <scope>NUCLEOTIDE SEQUENCE [LARGE SCALE GENOMIC DNA]</scope>
</reference>
<feature type="transmembrane region" description="Helical" evidence="1">
    <location>
        <begin position="62"/>
        <end position="83"/>
    </location>
</feature>
<sequence>TIDKCLFAIVIPTTIEIKADVQNIRPQKAFVLILFSLKLLQAIFITQNHRCCQLIMPVQIDWLFSFSVCDLCGIDILVVILVLM</sequence>
<dbReference type="EMBL" id="ASPP01035475">
    <property type="protein sequence ID" value="ETO02562.1"/>
    <property type="molecule type" value="Genomic_DNA"/>
</dbReference>
<feature type="transmembrane region" description="Helical" evidence="1">
    <location>
        <begin position="29"/>
        <end position="47"/>
    </location>
</feature>
<keyword evidence="1" id="KW-0812">Transmembrane</keyword>
<feature type="non-terminal residue" evidence="2">
    <location>
        <position position="1"/>
    </location>
</feature>
<gene>
    <name evidence="2" type="ORF">RFI_34856</name>
</gene>
<proteinExistence type="predicted"/>
<dbReference type="Proteomes" id="UP000023152">
    <property type="component" value="Unassembled WGS sequence"/>
</dbReference>
<evidence type="ECO:0000313" key="2">
    <source>
        <dbReference type="EMBL" id="ETO02562.1"/>
    </source>
</evidence>
<comment type="caution">
    <text evidence="2">The sequence shown here is derived from an EMBL/GenBank/DDBJ whole genome shotgun (WGS) entry which is preliminary data.</text>
</comment>
<evidence type="ECO:0000256" key="1">
    <source>
        <dbReference type="SAM" id="Phobius"/>
    </source>
</evidence>
<accession>X6LN36</accession>